<organism evidence="3 4">
    <name type="scientific">Pomacea canaliculata</name>
    <name type="common">Golden apple snail</name>
    <dbReference type="NCBI Taxonomy" id="400727"/>
    <lineage>
        <taxon>Eukaryota</taxon>
        <taxon>Metazoa</taxon>
        <taxon>Spiralia</taxon>
        <taxon>Lophotrochozoa</taxon>
        <taxon>Mollusca</taxon>
        <taxon>Gastropoda</taxon>
        <taxon>Caenogastropoda</taxon>
        <taxon>Architaenioglossa</taxon>
        <taxon>Ampullarioidea</taxon>
        <taxon>Ampullariidae</taxon>
        <taxon>Pomacea</taxon>
    </lineage>
</organism>
<feature type="compositionally biased region" description="Basic and acidic residues" evidence="1">
    <location>
        <begin position="1009"/>
        <end position="1025"/>
    </location>
</feature>
<feature type="region of interest" description="Disordered" evidence="1">
    <location>
        <begin position="1604"/>
        <end position="1647"/>
    </location>
</feature>
<feature type="domain" description="Putative Dachshund-homology" evidence="2">
    <location>
        <begin position="1089"/>
        <end position="1176"/>
    </location>
</feature>
<reference evidence="3 4" key="1">
    <citation type="submission" date="2018-04" db="EMBL/GenBank/DDBJ databases">
        <title>The genome of golden apple snail Pomacea canaliculata provides insight into stress tolerance and invasive adaptation.</title>
        <authorList>
            <person name="Liu C."/>
            <person name="Liu B."/>
            <person name="Ren Y."/>
            <person name="Zhang Y."/>
            <person name="Wang H."/>
            <person name="Li S."/>
            <person name="Jiang F."/>
            <person name="Yin L."/>
            <person name="Zhang G."/>
            <person name="Qian W."/>
            <person name="Fan W."/>
        </authorList>
    </citation>
    <scope>NUCLEOTIDE SEQUENCE [LARGE SCALE GENOMIC DNA]</scope>
    <source>
        <strain evidence="3">SZHN2017</strain>
        <tissue evidence="3">Muscle</tissue>
    </source>
</reference>
<dbReference type="Pfam" id="PF25867">
    <property type="entry name" value="HTH_75"/>
    <property type="match status" value="1"/>
</dbReference>
<feature type="region of interest" description="Disordered" evidence="1">
    <location>
        <begin position="134"/>
        <end position="247"/>
    </location>
</feature>
<sequence>MDFNPLDLLASTALGDNNSVQKGAQTDPQQPKPAGAQEEEEDEPDKIGDDKEENVDGMTYEGVDKNCEKSDKMGSVKSLKKKKAFSKCTTATSADSACAVKKSVEDVHSTLPAVVSTLPAHFQEDKCEQGVVVDSKVQESNTENRPVEKSAGKTFTQENFSSDLHKENNIALEHTEDKPESFENSRISEETKTDHTVVTESGFGDSCEEVAKQSTDHEQDSSPCETVSEKESCSSAKVVEKVDHTNQERNFAATDEQTGSLLPVEDLNQSQADSKQDRNELKNESCGSCDLSTSNLQPQLGVPVKKEEEETHLGEVCETNLQLNSGIKELEAPVTCSDAEANKVPASLQTACHSLSLVLLDHCYAVDPGRPINQQNADMTDDSADVFECGDESGSVEDIERRPRSLSVDSNYLQYGLPGTPMCNEQDHLPQTDKLSLLSPTPSVDSLSNDSAASENSIAPGSYYSILVQGSQNQSRISHQSARKFSTTENLSSMDEQYSGIEPVKFFNPNSVESNSCTGIAPKCGKFRIGTFASFSSSNLELDRDSHVSKSKDRLKIGIPTESGIRSSLPSPALVSPGSPFQLLQSPGMEWDRSDAGSDMQDDLDSTTTEEKYLSSSHGSDSFGTSAHLPWVHSVHHDHDYCSRELSETVLSGKPVAEVRPLKVGKRKYTRRKDKLGLLDMDDDTKSKIKSKGKYLKRELLKQDSRFSLPSSLDIKQQVKPLSSSDQVTVKPNPVGRPRKRVDKQVESDIDPETGTKMKITGNFKDHYVYYYSKSNHNTRRKLREGVPLPSSDKIILPAPKPGDIVVPHLSDADIEAIKQGGRAALKKNGSGLCGASVLSLPHQDHMADMDSKIVNTILSMESDSLGSPLPAQGDDLSDHMDLYEEHPAPDTVGFMGDSMALTPDQVDLLLSVVKDVEVPSYPLEHGEHRLTTSQAYEFLTTGDTSHSAPTVLDSLASTTVEKDFIESIMPHNDSKTGVVGNLDSVANSDNIKMEPFERSELDDAAMKVSLKDEPKSDQDSDKGLLDSNMPPTSLPMSTFDKTLEFLKDDFRTDLFPEASLPVQVDGPNSSARLSEQPPVETTDTPWIVTVTIYWNDIPAIIINNQPYVRLVDIHKQILPAKDTGILKKRCQLMNIPVQNCTDMQRYFLVQYGRAYNSKSTLVITKDQAQELIGYYVDPQPRLRTEESGSYLKKSGSCVELSALSDSSSHHPSPFASPRRRGGFRRRATPATSRNPSPVHSPRPSPSPDIGQSQQPPTSIPVSAPTEVTLTSKRLRHKKINFLELLRGEESPSAVSPESPRPDDTLLDAGMIDESTFKEDGRRGRRKRGRSKDTQDGENPMRQNGRGFKKRKQGDESKITSPKQVERPDEVDISVEMANSYERVKVKKRSPGLSASPAAALNRPRASRFGPLKVKLKSLLQFPRLRKPRKQLMGRKPQVADGTDLGGSMPLRVLKITHQDAEGKVAGGGVMSQEAEVHLDLYKQRTSLCVKCWTCDKFLSVPRFLQHQHLSSGSQSLTTVKQLQVLMPMNKENISEEEEHLWNEFVHLQRHLDQSSIITGSLSRRLQQGGLRLLLSEAAPPSRVSLSDVHSSLGEQHVHSFTQLDDVDQSDSGLAPDSVGSCMEQESTPATSVSSPDDGIGTNSDASIADECSSALDTRTVRHKKSEILFQSSSFPPPPLTHTVKEEKKLDIHFGEQKTPTTIHCQGQQNLPLKIKQHRMRKVFPSSNVRTSSRKRKEKQFFSIENYSFSRKSAKLDSAERRESGMSLDVNQSADKPASVVAQDNGSELMSFT</sequence>
<feature type="compositionally biased region" description="Polar residues" evidence="1">
    <location>
        <begin position="153"/>
        <end position="162"/>
    </location>
</feature>
<feature type="region of interest" description="Disordered" evidence="1">
    <location>
        <begin position="1009"/>
        <end position="1034"/>
    </location>
</feature>
<evidence type="ECO:0000259" key="2">
    <source>
        <dbReference type="Pfam" id="PF25867"/>
    </source>
</evidence>
<feature type="region of interest" description="Disordered" evidence="1">
    <location>
        <begin position="718"/>
        <end position="746"/>
    </location>
</feature>
<feature type="compositionally biased region" description="Basic residues" evidence="1">
    <location>
        <begin position="1218"/>
        <end position="1228"/>
    </location>
</feature>
<dbReference type="Proteomes" id="UP000245119">
    <property type="component" value="Linkage Group LG5"/>
</dbReference>
<feature type="compositionally biased region" description="Basic and acidic residues" evidence="1">
    <location>
        <begin position="1754"/>
        <end position="1764"/>
    </location>
</feature>
<feature type="compositionally biased region" description="Basic and acidic residues" evidence="1">
    <location>
        <begin position="274"/>
        <end position="283"/>
    </location>
</feature>
<dbReference type="OMA" id="NHEKIMK"/>
<dbReference type="InterPro" id="IPR059069">
    <property type="entry name" value="DHD_metazoa"/>
</dbReference>
<feature type="region of interest" description="Disordered" evidence="1">
    <location>
        <begin position="269"/>
        <end position="290"/>
    </location>
</feature>
<dbReference type="EMBL" id="PZQS01000005">
    <property type="protein sequence ID" value="PVD30715.1"/>
    <property type="molecule type" value="Genomic_DNA"/>
</dbReference>
<dbReference type="OrthoDB" id="6116992at2759"/>
<feature type="compositionally biased region" description="Polar residues" evidence="1">
    <location>
        <begin position="1624"/>
        <end position="1646"/>
    </location>
</feature>
<feature type="region of interest" description="Disordered" evidence="1">
    <location>
        <begin position="588"/>
        <end position="618"/>
    </location>
</feature>
<feature type="compositionally biased region" description="Basic and acidic residues" evidence="1">
    <location>
        <begin position="163"/>
        <end position="197"/>
    </location>
</feature>
<proteinExistence type="predicted"/>
<feature type="region of interest" description="Disordered" evidence="1">
    <location>
        <begin position="1752"/>
        <end position="1793"/>
    </location>
</feature>
<accession>A0A2T7PBB6</accession>
<feature type="compositionally biased region" description="Basic and acidic residues" evidence="1">
    <location>
        <begin position="1353"/>
        <end position="1370"/>
    </location>
</feature>
<feature type="region of interest" description="Disordered" evidence="1">
    <location>
        <begin position="1"/>
        <end position="66"/>
    </location>
</feature>
<comment type="caution">
    <text evidence="3">The sequence shown here is derived from an EMBL/GenBank/DDBJ whole genome shotgun (WGS) entry which is preliminary data.</text>
</comment>
<feature type="compositionally biased region" description="Polar residues" evidence="1">
    <location>
        <begin position="1250"/>
        <end position="1272"/>
    </location>
</feature>
<feature type="compositionally biased region" description="Polar residues" evidence="1">
    <location>
        <begin position="1782"/>
        <end position="1793"/>
    </location>
</feature>
<evidence type="ECO:0000256" key="1">
    <source>
        <dbReference type="SAM" id="MobiDB-lite"/>
    </source>
</evidence>
<protein>
    <recommendedName>
        <fullName evidence="2">Putative Dachshund-homology domain-containing protein</fullName>
    </recommendedName>
</protein>
<gene>
    <name evidence="3" type="ORF">C0Q70_09990</name>
</gene>
<name>A0A2T7PBB6_POMCA</name>
<feature type="compositionally biased region" description="Acidic residues" evidence="1">
    <location>
        <begin position="37"/>
        <end position="55"/>
    </location>
</feature>
<evidence type="ECO:0000313" key="4">
    <source>
        <dbReference type="Proteomes" id="UP000245119"/>
    </source>
</evidence>
<feature type="region of interest" description="Disordered" evidence="1">
    <location>
        <begin position="1203"/>
        <end position="1272"/>
    </location>
</feature>
<feature type="compositionally biased region" description="Low complexity" evidence="1">
    <location>
        <begin position="1203"/>
        <end position="1217"/>
    </location>
</feature>
<evidence type="ECO:0000313" key="3">
    <source>
        <dbReference type="EMBL" id="PVD30715.1"/>
    </source>
</evidence>
<feature type="region of interest" description="Disordered" evidence="1">
    <location>
        <begin position="1289"/>
        <end position="1372"/>
    </location>
</feature>
<keyword evidence="4" id="KW-1185">Reference proteome</keyword>
<feature type="compositionally biased region" description="Basic and acidic residues" evidence="1">
    <location>
        <begin position="227"/>
        <end position="247"/>
    </location>
</feature>
<feature type="compositionally biased region" description="Polar residues" evidence="1">
    <location>
        <begin position="718"/>
        <end position="730"/>
    </location>
</feature>
<feature type="compositionally biased region" description="Polar residues" evidence="1">
    <location>
        <begin position="14"/>
        <end position="29"/>
    </location>
</feature>
<feature type="compositionally biased region" description="Basic and acidic residues" evidence="1">
    <location>
        <begin position="209"/>
        <end position="220"/>
    </location>
</feature>